<dbReference type="PIRSF" id="PIRSF000137">
    <property type="entry name" value="Alcohol_oxidase"/>
    <property type="match status" value="1"/>
</dbReference>
<evidence type="ECO:0000256" key="6">
    <source>
        <dbReference type="PIRSR" id="PIRSR000137-2"/>
    </source>
</evidence>
<dbReference type="InterPro" id="IPR007867">
    <property type="entry name" value="GMC_OxRtase_C"/>
</dbReference>
<keyword evidence="12" id="KW-1185">Reference proteome</keyword>
<evidence type="ECO:0000256" key="7">
    <source>
        <dbReference type="RuleBase" id="RU003968"/>
    </source>
</evidence>
<evidence type="ECO:0000259" key="10">
    <source>
        <dbReference type="PROSITE" id="PS00624"/>
    </source>
</evidence>
<dbReference type="GO" id="GO:0016614">
    <property type="term" value="F:oxidoreductase activity, acting on CH-OH group of donors"/>
    <property type="evidence" value="ECO:0007669"/>
    <property type="project" value="InterPro"/>
</dbReference>
<dbReference type="AlphaFoldDB" id="A0A5C3NDM1"/>
<dbReference type="PANTHER" id="PTHR11552">
    <property type="entry name" value="GLUCOSE-METHANOL-CHOLINE GMC OXIDOREDUCTASE"/>
    <property type="match status" value="1"/>
</dbReference>
<feature type="signal peptide" evidence="8">
    <location>
        <begin position="1"/>
        <end position="21"/>
    </location>
</feature>
<feature type="domain" description="Glucose-methanol-choline oxidoreductase N-terminal" evidence="9">
    <location>
        <begin position="113"/>
        <end position="136"/>
    </location>
</feature>
<feature type="active site" description="Proton donor" evidence="5">
    <location>
        <position position="533"/>
    </location>
</feature>
<dbReference type="PROSITE" id="PS00623">
    <property type="entry name" value="GMC_OXRED_1"/>
    <property type="match status" value="1"/>
</dbReference>
<feature type="binding site" evidence="6">
    <location>
        <begin position="578"/>
        <end position="579"/>
    </location>
    <ligand>
        <name>FAD</name>
        <dbReference type="ChEBI" id="CHEBI:57692"/>
    </ligand>
</feature>
<feature type="binding site" evidence="6">
    <location>
        <position position="119"/>
    </location>
    <ligand>
        <name>FAD</name>
        <dbReference type="ChEBI" id="CHEBI:57692"/>
    </ligand>
</feature>
<evidence type="ECO:0000256" key="2">
    <source>
        <dbReference type="ARBA" id="ARBA00010790"/>
    </source>
</evidence>
<dbReference type="SUPFAM" id="SSF51905">
    <property type="entry name" value="FAD/NAD(P)-binding domain"/>
    <property type="match status" value="1"/>
</dbReference>
<dbReference type="Pfam" id="PF05199">
    <property type="entry name" value="GMC_oxred_C"/>
    <property type="match status" value="1"/>
</dbReference>
<keyword evidence="8" id="KW-0732">Signal</keyword>
<protein>
    <submittedName>
        <fullName evidence="11">Aryl-alcohol-oxidase from pleurotus Eryingii</fullName>
    </submittedName>
</protein>
<feature type="chain" id="PRO_5022665728" evidence="8">
    <location>
        <begin position="22"/>
        <end position="613"/>
    </location>
</feature>
<dbReference type="InterPro" id="IPR000172">
    <property type="entry name" value="GMC_OxRdtase_N"/>
</dbReference>
<dbReference type="OrthoDB" id="269227at2759"/>
<sequence length="613" mass="66292">MPSFISSSLFVSLYLITFASAATYTDPSQLPSKSYDYIIVGAGTAGNVIANRLTENPQSQVLVIEAGAARDGNPYLDMPLLAPELSPNTSYTWNYTTVPQPGLNSREIPYPRGRLVGGTSSINWLFWTRGSSDDFNRYASVTGDPGWSWLGLMPYMYKNEKLTPPADGHDTTGQINPALHGKNGPLDISVYGYARELDDKVMQTTKELSSEFPYNSDTNSGNPLGVGYLQSSIGGGTRSSSASAYLEPVLTRTNLDVLLQTTVTKVYQTGNNGDTPIFRGVQFAQSSSGPSYALNATKEVILSAGSINTPQILMLSGIGDANALQSLGIKPVLDLPDVGRNLSDHPLLSNIFAVNSNNTFDVIFEDSTVANADAAQWAENKTGLFVDALANQLGWFRLPKTSPIFQQAEDPTAGSKSPHYEIIIIDGWASIADPHPGTGHWMTLVTNLISPTSRGSVTLASTDPFASPVIDPGLLNSDFDIYTMKEAIKAAQRFSNGSAFNGFVESPFPPLANATDDASLEQYAREHTTTVWHPTGTTAMSACDADYGVVDPDLNVKGTMGLRIVDAGIFPYIPGAHPQAPLYMMAERAADLIKAGTQSCYWYDRLFWWLPHW</sequence>
<evidence type="ECO:0000256" key="5">
    <source>
        <dbReference type="PIRSR" id="PIRSR000137-1"/>
    </source>
</evidence>
<evidence type="ECO:0000256" key="3">
    <source>
        <dbReference type="ARBA" id="ARBA00022630"/>
    </source>
</evidence>
<dbReference type="GO" id="GO:0050660">
    <property type="term" value="F:flavin adenine dinucleotide binding"/>
    <property type="evidence" value="ECO:0007669"/>
    <property type="project" value="InterPro"/>
</dbReference>
<dbReference type="PROSITE" id="PS00624">
    <property type="entry name" value="GMC_OXRED_2"/>
    <property type="match status" value="1"/>
</dbReference>
<name>A0A5C3NDM1_9AGAM</name>
<dbReference type="InterPro" id="IPR012132">
    <property type="entry name" value="GMC_OxRdtase"/>
</dbReference>
<evidence type="ECO:0000313" key="11">
    <source>
        <dbReference type="EMBL" id="TFK55463.1"/>
    </source>
</evidence>
<dbReference type="SUPFAM" id="SSF54373">
    <property type="entry name" value="FAD-linked reductases, C-terminal domain"/>
    <property type="match status" value="1"/>
</dbReference>
<reference evidence="11 12" key="1">
    <citation type="journal article" date="2019" name="Nat. Ecol. Evol.">
        <title>Megaphylogeny resolves global patterns of mushroom evolution.</title>
        <authorList>
            <person name="Varga T."/>
            <person name="Krizsan K."/>
            <person name="Foldi C."/>
            <person name="Dima B."/>
            <person name="Sanchez-Garcia M."/>
            <person name="Sanchez-Ramirez S."/>
            <person name="Szollosi G.J."/>
            <person name="Szarkandi J.G."/>
            <person name="Papp V."/>
            <person name="Albert L."/>
            <person name="Andreopoulos W."/>
            <person name="Angelini C."/>
            <person name="Antonin V."/>
            <person name="Barry K.W."/>
            <person name="Bougher N.L."/>
            <person name="Buchanan P."/>
            <person name="Buyck B."/>
            <person name="Bense V."/>
            <person name="Catcheside P."/>
            <person name="Chovatia M."/>
            <person name="Cooper J."/>
            <person name="Damon W."/>
            <person name="Desjardin D."/>
            <person name="Finy P."/>
            <person name="Geml J."/>
            <person name="Haridas S."/>
            <person name="Hughes K."/>
            <person name="Justo A."/>
            <person name="Karasinski D."/>
            <person name="Kautmanova I."/>
            <person name="Kiss B."/>
            <person name="Kocsube S."/>
            <person name="Kotiranta H."/>
            <person name="LaButti K.M."/>
            <person name="Lechner B.E."/>
            <person name="Liimatainen K."/>
            <person name="Lipzen A."/>
            <person name="Lukacs Z."/>
            <person name="Mihaltcheva S."/>
            <person name="Morgado L.N."/>
            <person name="Niskanen T."/>
            <person name="Noordeloos M.E."/>
            <person name="Ohm R.A."/>
            <person name="Ortiz-Santana B."/>
            <person name="Ovrebo C."/>
            <person name="Racz N."/>
            <person name="Riley R."/>
            <person name="Savchenko A."/>
            <person name="Shiryaev A."/>
            <person name="Soop K."/>
            <person name="Spirin V."/>
            <person name="Szebenyi C."/>
            <person name="Tomsovsky M."/>
            <person name="Tulloss R.E."/>
            <person name="Uehling J."/>
            <person name="Grigoriev I.V."/>
            <person name="Vagvolgyi C."/>
            <person name="Papp T."/>
            <person name="Martin F.M."/>
            <person name="Miettinen O."/>
            <person name="Hibbett D.S."/>
            <person name="Nagy L.G."/>
        </authorList>
    </citation>
    <scope>NUCLEOTIDE SEQUENCE [LARGE SCALE GENOMIC DNA]</scope>
    <source>
        <strain evidence="11 12">OMC1185</strain>
    </source>
</reference>
<evidence type="ECO:0000313" key="12">
    <source>
        <dbReference type="Proteomes" id="UP000305948"/>
    </source>
</evidence>
<dbReference type="Gene3D" id="3.50.50.60">
    <property type="entry name" value="FAD/NAD(P)-binding domain"/>
    <property type="match status" value="1"/>
</dbReference>
<dbReference type="EMBL" id="ML213504">
    <property type="protein sequence ID" value="TFK55463.1"/>
    <property type="molecule type" value="Genomic_DNA"/>
</dbReference>
<keyword evidence="3 7" id="KW-0285">Flavoprotein</keyword>
<evidence type="ECO:0000259" key="9">
    <source>
        <dbReference type="PROSITE" id="PS00623"/>
    </source>
</evidence>
<comment type="similarity">
    <text evidence="2 7">Belongs to the GMC oxidoreductase family.</text>
</comment>
<keyword evidence="4 6" id="KW-0274">FAD</keyword>
<feature type="binding site" evidence="6">
    <location>
        <begin position="532"/>
        <end position="533"/>
    </location>
    <ligand>
        <name>FAD</name>
        <dbReference type="ChEBI" id="CHEBI:57692"/>
    </ligand>
</feature>
<dbReference type="Proteomes" id="UP000305948">
    <property type="component" value="Unassembled WGS sequence"/>
</dbReference>
<accession>A0A5C3NDM1</accession>
<feature type="binding site" evidence="6">
    <location>
        <position position="263"/>
    </location>
    <ligand>
        <name>FAD</name>
        <dbReference type="ChEBI" id="CHEBI:57692"/>
    </ligand>
</feature>
<evidence type="ECO:0000256" key="8">
    <source>
        <dbReference type="SAM" id="SignalP"/>
    </source>
</evidence>
<proteinExistence type="inferred from homology"/>
<evidence type="ECO:0000256" key="4">
    <source>
        <dbReference type="ARBA" id="ARBA00022827"/>
    </source>
</evidence>
<feature type="domain" description="Glucose-methanol-choline oxidoreductase N-terminal" evidence="10">
    <location>
        <begin position="305"/>
        <end position="319"/>
    </location>
</feature>
<gene>
    <name evidence="11" type="ORF">OE88DRAFT_1731158</name>
</gene>
<dbReference type="Gene3D" id="3.30.560.10">
    <property type="entry name" value="Glucose Oxidase, domain 3"/>
    <property type="match status" value="1"/>
</dbReference>
<organism evidence="11 12">
    <name type="scientific">Heliocybe sulcata</name>
    <dbReference type="NCBI Taxonomy" id="5364"/>
    <lineage>
        <taxon>Eukaryota</taxon>
        <taxon>Fungi</taxon>
        <taxon>Dikarya</taxon>
        <taxon>Basidiomycota</taxon>
        <taxon>Agaricomycotina</taxon>
        <taxon>Agaricomycetes</taxon>
        <taxon>Gloeophyllales</taxon>
        <taxon>Gloeophyllaceae</taxon>
        <taxon>Heliocybe</taxon>
    </lineage>
</organism>
<dbReference type="STRING" id="5364.A0A5C3NDM1"/>
<feature type="active site" description="Proton acceptor" evidence="5">
    <location>
        <position position="577"/>
    </location>
</feature>
<evidence type="ECO:0000256" key="1">
    <source>
        <dbReference type="ARBA" id="ARBA00001974"/>
    </source>
</evidence>
<dbReference type="PANTHER" id="PTHR11552:SF147">
    <property type="entry name" value="CHOLINE DEHYDROGENASE, MITOCHONDRIAL"/>
    <property type="match status" value="1"/>
</dbReference>
<dbReference type="InterPro" id="IPR036188">
    <property type="entry name" value="FAD/NAD-bd_sf"/>
</dbReference>
<dbReference type="Pfam" id="PF00732">
    <property type="entry name" value="GMC_oxred_N"/>
    <property type="match status" value="1"/>
</dbReference>
<comment type="cofactor">
    <cofactor evidence="1 6">
        <name>FAD</name>
        <dbReference type="ChEBI" id="CHEBI:57692"/>
    </cofactor>
</comment>